<dbReference type="AlphaFoldDB" id="A0A6A6TNU9"/>
<evidence type="ECO:0000313" key="2">
    <source>
        <dbReference type="EMBL" id="KAF2660623.1"/>
    </source>
</evidence>
<name>A0A6A6TNU9_9PLEO</name>
<proteinExistence type="predicted"/>
<keyword evidence="3" id="KW-1185">Reference proteome</keyword>
<evidence type="ECO:0000313" key="3">
    <source>
        <dbReference type="Proteomes" id="UP000799324"/>
    </source>
</evidence>
<protein>
    <submittedName>
        <fullName evidence="2">Uncharacterized protein</fullName>
    </submittedName>
</protein>
<dbReference type="EMBL" id="MU004298">
    <property type="protein sequence ID" value="KAF2660623.1"/>
    <property type="molecule type" value="Genomic_DNA"/>
</dbReference>
<gene>
    <name evidence="2" type="ORF">K491DRAFT_674566</name>
</gene>
<accession>A0A6A6TNU9</accession>
<feature type="region of interest" description="Disordered" evidence="1">
    <location>
        <begin position="46"/>
        <end position="87"/>
    </location>
</feature>
<dbReference type="Proteomes" id="UP000799324">
    <property type="component" value="Unassembled WGS sequence"/>
</dbReference>
<evidence type="ECO:0000256" key="1">
    <source>
        <dbReference type="SAM" id="MobiDB-lite"/>
    </source>
</evidence>
<reference evidence="2" key="1">
    <citation type="journal article" date="2020" name="Stud. Mycol.">
        <title>101 Dothideomycetes genomes: a test case for predicting lifestyles and emergence of pathogens.</title>
        <authorList>
            <person name="Haridas S."/>
            <person name="Albert R."/>
            <person name="Binder M."/>
            <person name="Bloem J."/>
            <person name="Labutti K."/>
            <person name="Salamov A."/>
            <person name="Andreopoulos B."/>
            <person name="Baker S."/>
            <person name="Barry K."/>
            <person name="Bills G."/>
            <person name="Bluhm B."/>
            <person name="Cannon C."/>
            <person name="Castanera R."/>
            <person name="Culley D."/>
            <person name="Daum C."/>
            <person name="Ezra D."/>
            <person name="Gonzalez J."/>
            <person name="Henrissat B."/>
            <person name="Kuo A."/>
            <person name="Liang C."/>
            <person name="Lipzen A."/>
            <person name="Lutzoni F."/>
            <person name="Magnuson J."/>
            <person name="Mondo S."/>
            <person name="Nolan M."/>
            <person name="Ohm R."/>
            <person name="Pangilinan J."/>
            <person name="Park H.-J."/>
            <person name="Ramirez L."/>
            <person name="Alfaro M."/>
            <person name="Sun H."/>
            <person name="Tritt A."/>
            <person name="Yoshinaga Y."/>
            <person name="Zwiers L.-H."/>
            <person name="Turgeon B."/>
            <person name="Goodwin S."/>
            <person name="Spatafora J."/>
            <person name="Crous P."/>
            <person name="Grigoriev I."/>
        </authorList>
    </citation>
    <scope>NUCLEOTIDE SEQUENCE</scope>
    <source>
        <strain evidence="2">CBS 122681</strain>
    </source>
</reference>
<feature type="compositionally biased region" description="Polar residues" evidence="1">
    <location>
        <begin position="205"/>
        <end position="231"/>
    </location>
</feature>
<sequence>MVILTGRAPSAMQLDLLTERSRKFYDGTYEWVGFEGFMDEKGVYRHFSDTPDARPPTPLPPSPLSDDEEDDADRQTSSCFALNDDNDSRLDITHSTPPALFSNHLLQQKGVPAGKTLPRSDLFLDKDEISRTRLIGRLEGMLIGLWLGRGLSLADAYQKVGLEYPDAIANFGLGQVADEPAKSPFSDISGMTDVSDPPSALESPTKCTQTIDGRGETNSTPVTATKEQTSRPLGKDKRKKRKKADKEEDDEMEVREGPEGLLGCPGSLKNRPHYEGACSGWIFPIR</sequence>
<dbReference type="OrthoDB" id="3799586at2759"/>
<organism evidence="2 3">
    <name type="scientific">Lophiostoma macrostomum CBS 122681</name>
    <dbReference type="NCBI Taxonomy" id="1314788"/>
    <lineage>
        <taxon>Eukaryota</taxon>
        <taxon>Fungi</taxon>
        <taxon>Dikarya</taxon>
        <taxon>Ascomycota</taxon>
        <taxon>Pezizomycotina</taxon>
        <taxon>Dothideomycetes</taxon>
        <taxon>Pleosporomycetidae</taxon>
        <taxon>Pleosporales</taxon>
        <taxon>Lophiostomataceae</taxon>
        <taxon>Lophiostoma</taxon>
    </lineage>
</organism>
<feature type="region of interest" description="Disordered" evidence="1">
    <location>
        <begin position="182"/>
        <end position="270"/>
    </location>
</feature>
<feature type="compositionally biased region" description="Pro residues" evidence="1">
    <location>
        <begin position="53"/>
        <end position="63"/>
    </location>
</feature>